<evidence type="ECO:0000256" key="1">
    <source>
        <dbReference type="ARBA" id="ARBA00004924"/>
    </source>
</evidence>
<sequence>MNIHTSPAQTGISTEQAPLTAWINSQNDTCFQAVENRVLRQLVQTLIFEKIIPARYDETSDGSQFIVSGKTALDRDVTYIFAGQRMKSFGQVKLTGQPMRWAADNDDSPASLSSFIDEVLRHIPGTINLTPFIEELEQTLIKDVQSLTQPLAQNLSGYLSDYNALEGLIMDAHSYHACYKSRIGFTLNDNEAFGPEFRRDIELVWVAIKNDRANIGVSGDYDYQRAIDNQLTENDLSRFGRSLAQAGLDFADVRLLPVHPWQWHHKIAPTFHREIRDGTIIYLGIGEEAYRAQQSIRTLANNDNASRPYLKVAMNLTNTSSTRILANHTVRNGPVITDWLAGLLAESGAEKTPDFVILREFLGASFNYESLPEHRRASTYGSLGAVWRENVTQYLRNGEVAFPFNGLPHMQQNGKPVIDGWIKQHGLQEWTAQLIRVSVLPILHLLYAEGIGLESHGQNIVLIHKNGWPERIALKDFHDGVRYSPADLAQPQKAPCLHAAPASHLKLNRNSFIITDDVNAVRDFTCDAFFFIALAEIAIFLNREYGLAESWFWQTTAGIIKDYQNQHPEHKTRFAKFDVFAPTIQVEELTKRRLFGDGEARFMQVDNPLHVYGARDAD</sequence>
<dbReference type="Gene3D" id="6.10.250.3370">
    <property type="match status" value="1"/>
</dbReference>
<feature type="domain" description="Aerobactin siderophore biosynthesis IucA/IucC-like C-terminal" evidence="3">
    <location>
        <begin position="428"/>
        <end position="601"/>
    </location>
</feature>
<gene>
    <name evidence="4" type="ORF">COO20_12010</name>
</gene>
<dbReference type="InterPro" id="IPR037455">
    <property type="entry name" value="LucA/IucC-like"/>
</dbReference>
<feature type="domain" description="Aerobactin siderophore biosynthesis IucA/IucC N-terminal" evidence="2">
    <location>
        <begin position="161"/>
        <end position="408"/>
    </location>
</feature>
<dbReference type="AlphaFoldDB" id="A0A2N3KTN9"/>
<dbReference type="PANTHER" id="PTHR34384">
    <property type="entry name" value="L-2,3-DIAMINOPROPANOATE--CITRATE LIGASE"/>
    <property type="match status" value="1"/>
</dbReference>
<proteinExistence type="predicted"/>
<comment type="pathway">
    <text evidence="1">Siderophore biosynthesis.</text>
</comment>
<dbReference type="PANTHER" id="PTHR34384:SF6">
    <property type="entry name" value="STAPHYLOFERRIN B SYNTHASE"/>
    <property type="match status" value="1"/>
</dbReference>
<evidence type="ECO:0000259" key="3">
    <source>
        <dbReference type="Pfam" id="PF06276"/>
    </source>
</evidence>
<protein>
    <submittedName>
        <fullName evidence="4">AcsC protein</fullName>
    </submittedName>
</protein>
<dbReference type="OrthoDB" id="495728at2"/>
<dbReference type="EMBL" id="NWTK01000007">
    <property type="protein sequence ID" value="PKR53944.1"/>
    <property type="molecule type" value="Genomic_DNA"/>
</dbReference>
<dbReference type="InterPro" id="IPR007310">
    <property type="entry name" value="Aerobactin_biosyn_IucA/IucC_N"/>
</dbReference>
<dbReference type="Proteomes" id="UP000233597">
    <property type="component" value="Unassembled WGS sequence"/>
</dbReference>
<evidence type="ECO:0000313" key="5">
    <source>
        <dbReference type="Proteomes" id="UP000233597"/>
    </source>
</evidence>
<accession>A0A2N3KTN9</accession>
<name>A0A2N3KTN9_9PROT</name>
<dbReference type="InterPro" id="IPR022770">
    <property type="entry name" value="IucA/IucC-like_C"/>
</dbReference>
<organism evidence="4 5">
    <name type="scientific">Thalassospira marina</name>
    <dbReference type="NCBI Taxonomy" id="2048283"/>
    <lineage>
        <taxon>Bacteria</taxon>
        <taxon>Pseudomonadati</taxon>
        <taxon>Pseudomonadota</taxon>
        <taxon>Alphaproteobacteria</taxon>
        <taxon>Rhodospirillales</taxon>
        <taxon>Thalassospiraceae</taxon>
        <taxon>Thalassospira</taxon>
    </lineage>
</organism>
<reference evidence="4 5" key="1">
    <citation type="submission" date="2017-09" db="EMBL/GenBank/DDBJ databases">
        <title>Biodiversity and function of Thalassospira species in the particle-attached aromatic-hydrocarbon-degrading consortia from the surface seawater of the South China Sea.</title>
        <authorList>
            <person name="Dong C."/>
            <person name="Liu R."/>
            <person name="Shao Z."/>
        </authorList>
    </citation>
    <scope>NUCLEOTIDE SEQUENCE [LARGE SCALE GENOMIC DNA]</scope>
    <source>
        <strain evidence="4 5">CSC1P2</strain>
    </source>
</reference>
<dbReference type="Pfam" id="PF06276">
    <property type="entry name" value="FhuF"/>
    <property type="match status" value="1"/>
</dbReference>
<evidence type="ECO:0000259" key="2">
    <source>
        <dbReference type="Pfam" id="PF04183"/>
    </source>
</evidence>
<dbReference type="Gene3D" id="1.10.510.40">
    <property type="match status" value="1"/>
</dbReference>
<dbReference type="GO" id="GO:0019290">
    <property type="term" value="P:siderophore biosynthetic process"/>
    <property type="evidence" value="ECO:0007669"/>
    <property type="project" value="InterPro"/>
</dbReference>
<dbReference type="Pfam" id="PF04183">
    <property type="entry name" value="IucA_IucC"/>
    <property type="match status" value="1"/>
</dbReference>
<comment type="caution">
    <text evidence="4">The sequence shown here is derived from an EMBL/GenBank/DDBJ whole genome shotgun (WGS) entry which is preliminary data.</text>
</comment>
<evidence type="ECO:0000313" key="4">
    <source>
        <dbReference type="EMBL" id="PKR53944.1"/>
    </source>
</evidence>
<dbReference type="Gene3D" id="3.30.310.280">
    <property type="match status" value="1"/>
</dbReference>
<dbReference type="GO" id="GO:0016881">
    <property type="term" value="F:acid-amino acid ligase activity"/>
    <property type="evidence" value="ECO:0007669"/>
    <property type="project" value="UniProtKB-ARBA"/>
</dbReference>
<dbReference type="RefSeq" id="WP_101267192.1">
    <property type="nucleotide sequence ID" value="NZ_NWTK01000007.1"/>
</dbReference>